<dbReference type="Proteomes" id="UP001500908">
    <property type="component" value="Unassembled WGS sequence"/>
</dbReference>
<evidence type="ECO:0000313" key="4">
    <source>
        <dbReference type="Proteomes" id="UP001500908"/>
    </source>
</evidence>
<accession>A0ABP7GDP7</accession>
<keyword evidence="2" id="KW-0456">Lyase</keyword>
<name>A0ABP7GDP7_9ACTN</name>
<dbReference type="InterPro" id="IPR002762">
    <property type="entry name" value="CbiX-like"/>
</dbReference>
<sequence length="228" mass="23324">MTPTLILAVHGTREPRGVEVARWLAAQVGAHCPAPVRLAFADVCSPDVGEVAATIEGPIVVVPAFLAAGYHVRVDIPAQLERVGRGDAQLTAALGRDERLLSVAARRLAAAGWRSGDPVVLAAAGSSDPSANAEVAEAAQGLAELVGAPVRVGYIATGEPTVAQQVRAARAEGYQRVGVASWLLAPGLFHQRLAEVGADAVAAPLCPDAEIAAAVVARFEATALALQD</sequence>
<evidence type="ECO:0000256" key="2">
    <source>
        <dbReference type="ARBA" id="ARBA00023239"/>
    </source>
</evidence>
<dbReference type="PANTHER" id="PTHR33542">
    <property type="entry name" value="SIROHYDROCHLORIN FERROCHELATASE, CHLOROPLASTIC"/>
    <property type="match status" value="1"/>
</dbReference>
<evidence type="ECO:0000313" key="3">
    <source>
        <dbReference type="EMBL" id="GAA3760442.1"/>
    </source>
</evidence>
<organism evidence="3 4">
    <name type="scientific">Salinactinospora qingdaonensis</name>
    <dbReference type="NCBI Taxonomy" id="702744"/>
    <lineage>
        <taxon>Bacteria</taxon>
        <taxon>Bacillati</taxon>
        <taxon>Actinomycetota</taxon>
        <taxon>Actinomycetes</taxon>
        <taxon>Streptosporangiales</taxon>
        <taxon>Nocardiopsidaceae</taxon>
        <taxon>Salinactinospora</taxon>
    </lineage>
</organism>
<dbReference type="EMBL" id="BAABDD010000031">
    <property type="protein sequence ID" value="GAA3760442.1"/>
    <property type="molecule type" value="Genomic_DNA"/>
</dbReference>
<reference evidence="4" key="1">
    <citation type="journal article" date="2019" name="Int. J. Syst. Evol. Microbiol.">
        <title>The Global Catalogue of Microorganisms (GCM) 10K type strain sequencing project: providing services to taxonomists for standard genome sequencing and annotation.</title>
        <authorList>
            <consortium name="The Broad Institute Genomics Platform"/>
            <consortium name="The Broad Institute Genome Sequencing Center for Infectious Disease"/>
            <person name="Wu L."/>
            <person name="Ma J."/>
        </authorList>
    </citation>
    <scope>NUCLEOTIDE SEQUENCE [LARGE SCALE GENOMIC DNA]</scope>
    <source>
        <strain evidence="4">JCM 17137</strain>
    </source>
</reference>
<dbReference type="InterPro" id="IPR050963">
    <property type="entry name" value="Sirohydro_Cobaltochel/CbiX"/>
</dbReference>
<keyword evidence="4" id="KW-1185">Reference proteome</keyword>
<dbReference type="Gene3D" id="3.40.50.1400">
    <property type="match status" value="2"/>
</dbReference>
<dbReference type="Pfam" id="PF01903">
    <property type="entry name" value="CbiX"/>
    <property type="match status" value="2"/>
</dbReference>
<comment type="caution">
    <text evidence="3">The sequence shown here is derived from an EMBL/GenBank/DDBJ whole genome shotgun (WGS) entry which is preliminary data.</text>
</comment>
<proteinExistence type="predicted"/>
<dbReference type="RefSeq" id="WP_344975503.1">
    <property type="nucleotide sequence ID" value="NZ_BAABDD010000031.1"/>
</dbReference>
<gene>
    <name evidence="3" type="ORF">GCM10022402_42930</name>
</gene>
<dbReference type="SUPFAM" id="SSF53800">
    <property type="entry name" value="Chelatase"/>
    <property type="match status" value="1"/>
</dbReference>
<dbReference type="PANTHER" id="PTHR33542:SF5">
    <property type="entry name" value="FERROCHELATASE CHE1"/>
    <property type="match status" value="1"/>
</dbReference>
<protein>
    <submittedName>
        <fullName evidence="3">Sirohydrochlorin chelatase</fullName>
    </submittedName>
</protein>
<evidence type="ECO:0000256" key="1">
    <source>
        <dbReference type="ARBA" id="ARBA00022723"/>
    </source>
</evidence>
<dbReference type="CDD" id="cd03414">
    <property type="entry name" value="CbiX_SirB_C"/>
    <property type="match status" value="1"/>
</dbReference>
<keyword evidence="1" id="KW-0479">Metal-binding</keyword>
<dbReference type="CDD" id="cd03416">
    <property type="entry name" value="CbiX_SirB_N"/>
    <property type="match status" value="1"/>
</dbReference>